<dbReference type="InterPro" id="IPR006477">
    <property type="entry name" value="Yir_bir_cir"/>
</dbReference>
<dbReference type="Proteomes" id="UP000219974">
    <property type="component" value="Chromosome 7"/>
</dbReference>
<evidence type="ECO:0000313" key="1">
    <source>
        <dbReference type="EMBL" id="CXI27470.1"/>
    </source>
</evidence>
<gene>
    <name evidence="1" type="ORF">PBK173_000141500</name>
    <name evidence="3" type="ORF">PBNK65E_000135000</name>
    <name evidence="2" type="ORF">PBNK65NY_000134400</name>
    <name evidence="5" type="ORF">PBSP11A_000134400</name>
    <name evidence="4" type="ORF">PBSP11RLL_000134400</name>
</gene>
<dbReference type="EMBL" id="LT160027">
    <property type="protein sequence ID" value="CXI27470.1"/>
    <property type="molecule type" value="Genomic_DNA"/>
</dbReference>
<evidence type="ECO:0000313" key="8">
    <source>
        <dbReference type="Proteomes" id="UP000219974"/>
    </source>
</evidence>
<dbReference type="OrthoDB" id="373137at2759"/>
<evidence type="ECO:0000313" key="10">
    <source>
        <dbReference type="Proteomes" id="UP000516480"/>
    </source>
</evidence>
<evidence type="ECO:0000313" key="6">
    <source>
        <dbReference type="Proteomes" id="UP000069549"/>
    </source>
</evidence>
<evidence type="ECO:0000313" key="9">
    <source>
        <dbReference type="Proteomes" id="UP000220214"/>
    </source>
</evidence>
<accession>A0A0Y9VTX0</accession>
<protein>
    <submittedName>
        <fullName evidence="1">Plasmodium variant antigen protein Cir/Yir/Bir, putative</fullName>
    </submittedName>
</protein>
<dbReference type="Proteomes" id="UP000220214">
    <property type="component" value="Chromosome 7"/>
</dbReference>
<dbReference type="EMBL" id="LT608255">
    <property type="protein sequence ID" value="SCO60667.1"/>
    <property type="molecule type" value="Genomic_DNA"/>
</dbReference>
<dbReference type="EMBL" id="LT614633">
    <property type="protein sequence ID" value="SCN24171.1"/>
    <property type="molecule type" value="Genomic_DNA"/>
</dbReference>
<dbReference type="EMBL" id="LT608271">
    <property type="protein sequence ID" value="SCO59430.1"/>
    <property type="molecule type" value="Genomic_DNA"/>
</dbReference>
<reference evidence="1 6" key="1">
    <citation type="submission" date="2016-02" db="EMBL/GenBank/DDBJ databases">
        <authorList>
            <consortium name="Pathogen Informatics"/>
        </authorList>
    </citation>
    <scope>NUCLEOTIDE SEQUENCE [LARGE SCALE GENOMIC DNA]</scope>
    <source>
        <strain evidence="1 6">K173</strain>
        <strain evidence="2 10">NK65 ny</strain>
        <strain evidence="3 9">NK65e</strain>
        <strain evidence="5 7">SP11 Antwerpcl1</strain>
        <strain evidence="4 8">SP11 RLL</strain>
    </source>
</reference>
<evidence type="ECO:0000313" key="5">
    <source>
        <dbReference type="EMBL" id="SCO60667.1"/>
    </source>
</evidence>
<name>A0A0Y9VTX0_PLABE</name>
<evidence type="ECO:0000313" key="2">
    <source>
        <dbReference type="EMBL" id="SCM20575.1"/>
    </source>
</evidence>
<evidence type="ECO:0000313" key="7">
    <source>
        <dbReference type="Proteomes" id="UP000219860"/>
    </source>
</evidence>
<evidence type="ECO:0000313" key="3">
    <source>
        <dbReference type="EMBL" id="SCN24171.1"/>
    </source>
</evidence>
<evidence type="ECO:0000313" key="4">
    <source>
        <dbReference type="EMBL" id="SCO59430.1"/>
    </source>
</evidence>
<dbReference type="EMBL" id="LT608143">
    <property type="protein sequence ID" value="SCM20575.1"/>
    <property type="molecule type" value="Genomic_DNA"/>
</dbReference>
<dbReference type="Proteomes" id="UP000516480">
    <property type="component" value="Chromosome 7"/>
</dbReference>
<dbReference type="Pfam" id="PF06022">
    <property type="entry name" value="Cir_Bir_Yir"/>
    <property type="match status" value="2"/>
</dbReference>
<organism evidence="1 6">
    <name type="scientific">Plasmodium berghei</name>
    <dbReference type="NCBI Taxonomy" id="5821"/>
    <lineage>
        <taxon>Eukaryota</taxon>
        <taxon>Sar</taxon>
        <taxon>Alveolata</taxon>
        <taxon>Apicomplexa</taxon>
        <taxon>Aconoidasida</taxon>
        <taxon>Haemosporida</taxon>
        <taxon>Plasmodiidae</taxon>
        <taxon>Plasmodium</taxon>
        <taxon>Plasmodium (Vinckeia)</taxon>
    </lineage>
</organism>
<dbReference type="AlphaFoldDB" id="A0A0Y9VTX0"/>
<dbReference type="Proteomes" id="UP000219860">
    <property type="component" value="Chromosome 7"/>
</dbReference>
<proteinExistence type="predicted"/>
<dbReference type="Proteomes" id="UP000069549">
    <property type="component" value="Chromosome 7"/>
</dbReference>
<sequence length="212" mass="25087">MPKEMCMIFQNVYHVFNKEKPDLNTIKGITNLQHFYCTYINNDKYKKPITYVTEYKNYKDLIDKTNMMNMDIKDISKFYDNEFAKKYDEIKEDYNNTDSSSYRQIFSTLSIDYNNLKNKYKDVQDSDFPTLPEINTSQNTTKIPDETSEQNSAINSVQNYNVTSSSSIVSKLIPVLSIFDAISVFWGIEYKYSLFGFRKQSQKQHLREKLKK</sequence>